<dbReference type="GO" id="GO:0016757">
    <property type="term" value="F:glycosyltransferase activity"/>
    <property type="evidence" value="ECO:0007669"/>
    <property type="project" value="InterPro"/>
</dbReference>
<dbReference type="Gene3D" id="3.40.50.2000">
    <property type="entry name" value="Glycogen Phosphorylase B"/>
    <property type="match status" value="2"/>
</dbReference>
<name>A0A318I028_9BACT</name>
<evidence type="ECO:0000259" key="1">
    <source>
        <dbReference type="Pfam" id="PF00534"/>
    </source>
</evidence>
<gene>
    <name evidence="2" type="ORF">EJ73_02048</name>
</gene>
<comment type="caution">
    <text evidence="2">The sequence shown here is derived from an EMBL/GenBank/DDBJ whole genome shotgun (WGS) entry which is preliminary data.</text>
</comment>
<proteinExistence type="predicted"/>
<dbReference type="OrthoDB" id="9811239at2"/>
<keyword evidence="2" id="KW-0808">Transferase</keyword>
<organism evidence="2 3">
    <name type="scientific">Hoylesella shahii DSM 15611 = JCM 12083</name>
    <dbReference type="NCBI Taxonomy" id="1122991"/>
    <lineage>
        <taxon>Bacteria</taxon>
        <taxon>Pseudomonadati</taxon>
        <taxon>Bacteroidota</taxon>
        <taxon>Bacteroidia</taxon>
        <taxon>Bacteroidales</taxon>
        <taxon>Prevotellaceae</taxon>
        <taxon>Hoylesella</taxon>
    </lineage>
</organism>
<dbReference type="Pfam" id="PF00534">
    <property type="entry name" value="Glycos_transf_1"/>
    <property type="match status" value="1"/>
</dbReference>
<reference evidence="2 3" key="1">
    <citation type="submission" date="2018-05" db="EMBL/GenBank/DDBJ databases">
        <title>Genomic Encyclopedia of Type Strains, Phase I: the one thousand microbial genomes (KMG-I) project.</title>
        <authorList>
            <person name="Kyrpides N."/>
        </authorList>
    </citation>
    <scope>NUCLEOTIDE SEQUENCE [LARGE SCALE GENOMIC DNA]</scope>
    <source>
        <strain evidence="2 3">DSM 15611</strain>
    </source>
</reference>
<dbReference type="GeneID" id="84898354"/>
<keyword evidence="3" id="KW-1185">Reference proteome</keyword>
<dbReference type="SUPFAM" id="SSF53756">
    <property type="entry name" value="UDP-Glycosyltransferase/glycogen phosphorylase"/>
    <property type="match status" value="1"/>
</dbReference>
<accession>A0A318I028</accession>
<dbReference type="RefSeq" id="WP_025816542.1">
    <property type="nucleotide sequence ID" value="NZ_BAIZ01000026.1"/>
</dbReference>
<sequence>MKKKRILFLLSRFLDGGIDSVLVEYLTYMASQPQCEVTLAIGMNYDKLEVYSHRIPSNVRIVHLVNSSLLTKWRKKKLYSPIPFYIKAFDEALLNPIRRYIISRKIAKLAEQSDVIVDFDCCSHSFVKRINKPKIGYFHFSIKQVLQENERKRQRMQQTIECYNKFVIISYAMLEEAKDLFPSLQNKFEMIYNGINFHELSQKAMGETENSLSDIPYILTISRLEESQKDVSTLLQAYALLRSKYNQKLPLVIIGKGKSEQQLRELTAKLDISNHVHFLGFCSNPYPWISKSRLYVQSSKFEGLPTTLIESLLLDKDIVATDCPTGPKEILNLGKAGLLTPVGDAEQLAAAMHKALSDEEVIKQLAEGRQQHRENFTMEKSGRALLELIERM</sequence>
<dbReference type="Proteomes" id="UP000248314">
    <property type="component" value="Unassembled WGS sequence"/>
</dbReference>
<dbReference type="PANTHER" id="PTHR12526">
    <property type="entry name" value="GLYCOSYLTRANSFERASE"/>
    <property type="match status" value="1"/>
</dbReference>
<dbReference type="STRING" id="1122991.GCA_000613445_01255"/>
<evidence type="ECO:0000313" key="3">
    <source>
        <dbReference type="Proteomes" id="UP000248314"/>
    </source>
</evidence>
<dbReference type="PANTHER" id="PTHR12526:SF630">
    <property type="entry name" value="GLYCOSYLTRANSFERASE"/>
    <property type="match status" value="1"/>
</dbReference>
<dbReference type="InterPro" id="IPR001296">
    <property type="entry name" value="Glyco_trans_1"/>
</dbReference>
<protein>
    <submittedName>
        <fullName evidence="2">Glycosyltransferase involved in cell wall biosynthesis</fullName>
    </submittedName>
</protein>
<dbReference type="CDD" id="cd03811">
    <property type="entry name" value="GT4_GT28_WabH-like"/>
    <property type="match status" value="1"/>
</dbReference>
<dbReference type="AlphaFoldDB" id="A0A318I028"/>
<feature type="domain" description="Glycosyl transferase family 1" evidence="1">
    <location>
        <begin position="214"/>
        <end position="367"/>
    </location>
</feature>
<evidence type="ECO:0000313" key="2">
    <source>
        <dbReference type="EMBL" id="PXX20967.1"/>
    </source>
</evidence>
<dbReference type="EMBL" id="QJJX01000026">
    <property type="protein sequence ID" value="PXX20967.1"/>
    <property type="molecule type" value="Genomic_DNA"/>
</dbReference>